<keyword evidence="3" id="KW-1185">Reference proteome</keyword>
<keyword evidence="1" id="KW-0472">Membrane</keyword>
<keyword evidence="1" id="KW-0812">Transmembrane</keyword>
<protein>
    <submittedName>
        <fullName evidence="2">Uncharacterized protein</fullName>
    </submittedName>
</protein>
<dbReference type="AlphaFoldDB" id="A0A8J5S1Y8"/>
<feature type="transmembrane region" description="Helical" evidence="1">
    <location>
        <begin position="50"/>
        <end position="73"/>
    </location>
</feature>
<dbReference type="EMBL" id="JAAALK010000289">
    <property type="protein sequence ID" value="KAG8048561.1"/>
    <property type="molecule type" value="Genomic_DNA"/>
</dbReference>
<reference evidence="2" key="1">
    <citation type="journal article" date="2021" name="bioRxiv">
        <title>Whole Genome Assembly and Annotation of Northern Wild Rice, Zizania palustris L., Supports a Whole Genome Duplication in the Zizania Genus.</title>
        <authorList>
            <person name="Haas M."/>
            <person name="Kono T."/>
            <person name="Macchietto M."/>
            <person name="Millas R."/>
            <person name="McGilp L."/>
            <person name="Shao M."/>
            <person name="Duquette J."/>
            <person name="Hirsch C.N."/>
            <person name="Kimball J."/>
        </authorList>
    </citation>
    <scope>NUCLEOTIDE SEQUENCE</scope>
    <source>
        <tissue evidence="2">Fresh leaf tissue</tissue>
    </source>
</reference>
<organism evidence="2 3">
    <name type="scientific">Zizania palustris</name>
    <name type="common">Northern wild rice</name>
    <dbReference type="NCBI Taxonomy" id="103762"/>
    <lineage>
        <taxon>Eukaryota</taxon>
        <taxon>Viridiplantae</taxon>
        <taxon>Streptophyta</taxon>
        <taxon>Embryophyta</taxon>
        <taxon>Tracheophyta</taxon>
        <taxon>Spermatophyta</taxon>
        <taxon>Magnoliopsida</taxon>
        <taxon>Liliopsida</taxon>
        <taxon>Poales</taxon>
        <taxon>Poaceae</taxon>
        <taxon>BOP clade</taxon>
        <taxon>Oryzoideae</taxon>
        <taxon>Oryzeae</taxon>
        <taxon>Zizaniinae</taxon>
        <taxon>Zizania</taxon>
    </lineage>
</organism>
<evidence type="ECO:0000256" key="1">
    <source>
        <dbReference type="SAM" id="Phobius"/>
    </source>
</evidence>
<name>A0A8J5S1Y8_ZIZPA</name>
<reference evidence="2" key="2">
    <citation type="submission" date="2021-02" db="EMBL/GenBank/DDBJ databases">
        <authorList>
            <person name="Kimball J.A."/>
            <person name="Haas M.W."/>
            <person name="Macchietto M."/>
            <person name="Kono T."/>
            <person name="Duquette J."/>
            <person name="Shao M."/>
        </authorList>
    </citation>
    <scope>NUCLEOTIDE SEQUENCE</scope>
    <source>
        <tissue evidence="2">Fresh leaf tissue</tissue>
    </source>
</reference>
<evidence type="ECO:0000313" key="2">
    <source>
        <dbReference type="EMBL" id="KAG8048561.1"/>
    </source>
</evidence>
<proteinExistence type="predicted"/>
<evidence type="ECO:0000313" key="3">
    <source>
        <dbReference type="Proteomes" id="UP000729402"/>
    </source>
</evidence>
<dbReference type="Proteomes" id="UP000729402">
    <property type="component" value="Unassembled WGS sequence"/>
</dbReference>
<comment type="caution">
    <text evidence="2">The sequence shown here is derived from an EMBL/GenBank/DDBJ whole genome shotgun (WGS) entry which is preliminary data.</text>
</comment>
<sequence>MSTSAYSSSAGGSGGRLNAKRWHDVLTVISWGTMIPAGCRPRHRQNHLQVVVLGVSYVYGIFVGVCIVVYLVVAPRFIKSKYY</sequence>
<accession>A0A8J5S1Y8</accession>
<gene>
    <name evidence="2" type="ORF">GUJ93_ZPchr0009g1063</name>
</gene>
<keyword evidence="1" id="KW-1133">Transmembrane helix</keyword>